<feature type="chain" id="PRO_5045164472" evidence="6">
    <location>
        <begin position="22"/>
        <end position="417"/>
    </location>
</feature>
<evidence type="ECO:0000313" key="8">
    <source>
        <dbReference type="Proteomes" id="UP000765802"/>
    </source>
</evidence>
<organism evidence="7 8">
    <name type="scientific">Flavihumibacter stibioxidans</name>
    <dbReference type="NCBI Taxonomy" id="1834163"/>
    <lineage>
        <taxon>Bacteria</taxon>
        <taxon>Pseudomonadati</taxon>
        <taxon>Bacteroidota</taxon>
        <taxon>Chitinophagia</taxon>
        <taxon>Chitinophagales</taxon>
        <taxon>Chitinophagaceae</taxon>
        <taxon>Flavihumibacter</taxon>
    </lineage>
</organism>
<dbReference type="Gene3D" id="1.20.1600.10">
    <property type="entry name" value="Outer membrane efflux proteins (OEP)"/>
    <property type="match status" value="1"/>
</dbReference>
<gene>
    <name evidence="7" type="ORF">BC349_10970</name>
</gene>
<keyword evidence="3" id="KW-0812">Transmembrane</keyword>
<dbReference type="PANTHER" id="PTHR30026:SF20">
    <property type="entry name" value="OUTER MEMBRANE PROTEIN TOLC"/>
    <property type="match status" value="1"/>
</dbReference>
<comment type="subcellular location">
    <subcellularLocation>
        <location evidence="1">Cell outer membrane</location>
    </subcellularLocation>
</comment>
<evidence type="ECO:0000313" key="7">
    <source>
        <dbReference type="EMBL" id="MBC6491572.1"/>
    </source>
</evidence>
<evidence type="ECO:0000256" key="3">
    <source>
        <dbReference type="ARBA" id="ARBA00022692"/>
    </source>
</evidence>
<dbReference type="Proteomes" id="UP000765802">
    <property type="component" value="Unassembled WGS sequence"/>
</dbReference>
<protein>
    <submittedName>
        <fullName evidence="7">Transporter</fullName>
    </submittedName>
</protein>
<evidence type="ECO:0000256" key="2">
    <source>
        <dbReference type="ARBA" id="ARBA00022452"/>
    </source>
</evidence>
<keyword evidence="4" id="KW-0472">Membrane</keyword>
<reference evidence="7 8" key="1">
    <citation type="submission" date="2016-07" db="EMBL/GenBank/DDBJ databases">
        <title>Genome analysis of Flavihumibacter stibioxidans YS-17.</title>
        <authorList>
            <person name="Shi K."/>
            <person name="Han Y."/>
            <person name="Wang G."/>
        </authorList>
    </citation>
    <scope>NUCLEOTIDE SEQUENCE [LARGE SCALE GENOMIC DNA]</scope>
    <source>
        <strain evidence="7 8">YS-17</strain>
    </source>
</reference>
<sequence>MSKNKTIPALLLSFLAITGKAQTLSIDSILDSIATAHPSVKMYDAEISSMDAAAKGARSWMPPEAGAGLFMAPYNPKLMRKDGDMKGMGSFMLSGQQMFPNKKKLDADEAYMTQMSSVEKENKKATLNELYSQAKQSYYEWILLKKKIGVLDENRKLLDFMIKNAEIRYKNGMEKMSAYYKARAALGNLENMQLMLENEIANKRIRINSLMNRPTSIPFDIDTTYTVRDYHPGDWDTTKLSQSRSDLKAIDQEISLVYLKQETEKQSLKPQFGIKYDHMFGFGGQPLQYSLMGMIKIPMARWSAKMAKANVESLHYKAQALASQKQMMLNEMTGMAYNMYSEISLKKNQLRLYETNIIPALRNNYRTMQLGYEQNTEELFMLFDAWESLNMTQLDYLDKLQELLMLQVDLEKILEIK</sequence>
<dbReference type="RefSeq" id="WP_187256907.1">
    <property type="nucleotide sequence ID" value="NZ_JBHULF010000007.1"/>
</dbReference>
<accession>A0ABR7M9C9</accession>
<comment type="caution">
    <text evidence="7">The sequence shown here is derived from an EMBL/GenBank/DDBJ whole genome shotgun (WGS) entry which is preliminary data.</text>
</comment>
<keyword evidence="5" id="KW-0998">Cell outer membrane</keyword>
<dbReference type="PANTHER" id="PTHR30026">
    <property type="entry name" value="OUTER MEMBRANE PROTEIN TOLC"/>
    <property type="match status" value="1"/>
</dbReference>
<dbReference type="SUPFAM" id="SSF56954">
    <property type="entry name" value="Outer membrane efflux proteins (OEP)"/>
    <property type="match status" value="1"/>
</dbReference>
<keyword evidence="6" id="KW-0732">Signal</keyword>
<evidence type="ECO:0000256" key="4">
    <source>
        <dbReference type="ARBA" id="ARBA00023136"/>
    </source>
</evidence>
<keyword evidence="2" id="KW-1134">Transmembrane beta strand</keyword>
<evidence type="ECO:0000256" key="6">
    <source>
        <dbReference type="SAM" id="SignalP"/>
    </source>
</evidence>
<proteinExistence type="predicted"/>
<keyword evidence="8" id="KW-1185">Reference proteome</keyword>
<feature type="signal peptide" evidence="6">
    <location>
        <begin position="1"/>
        <end position="21"/>
    </location>
</feature>
<dbReference type="EMBL" id="MBUA01000023">
    <property type="protein sequence ID" value="MBC6491572.1"/>
    <property type="molecule type" value="Genomic_DNA"/>
</dbReference>
<evidence type="ECO:0000256" key="5">
    <source>
        <dbReference type="ARBA" id="ARBA00023237"/>
    </source>
</evidence>
<dbReference type="InterPro" id="IPR051906">
    <property type="entry name" value="TolC-like"/>
</dbReference>
<name>A0ABR7M9C9_9BACT</name>
<evidence type="ECO:0000256" key="1">
    <source>
        <dbReference type="ARBA" id="ARBA00004442"/>
    </source>
</evidence>